<comment type="caution">
    <text evidence="1">The sequence shown here is derived from an EMBL/GenBank/DDBJ whole genome shotgun (WGS) entry which is preliminary data.</text>
</comment>
<proteinExistence type="predicted"/>
<accession>A0ACB6RBH9</accession>
<keyword evidence="2" id="KW-1185">Reference proteome</keyword>
<gene>
    <name evidence="1" type="ORF">BDR25DRAFT_331670</name>
</gene>
<evidence type="ECO:0000313" key="2">
    <source>
        <dbReference type="Proteomes" id="UP000799755"/>
    </source>
</evidence>
<protein>
    <submittedName>
        <fullName evidence="1">Uncharacterized protein</fullName>
    </submittedName>
</protein>
<reference evidence="1" key="1">
    <citation type="journal article" date="2020" name="Stud. Mycol.">
        <title>101 Dothideomycetes genomes: a test case for predicting lifestyles and emergence of pathogens.</title>
        <authorList>
            <person name="Haridas S."/>
            <person name="Albert R."/>
            <person name="Binder M."/>
            <person name="Bloem J."/>
            <person name="Labutti K."/>
            <person name="Salamov A."/>
            <person name="Andreopoulos B."/>
            <person name="Baker S."/>
            <person name="Barry K."/>
            <person name="Bills G."/>
            <person name="Bluhm B."/>
            <person name="Cannon C."/>
            <person name="Castanera R."/>
            <person name="Culley D."/>
            <person name="Daum C."/>
            <person name="Ezra D."/>
            <person name="Gonzalez J."/>
            <person name="Henrissat B."/>
            <person name="Kuo A."/>
            <person name="Liang C."/>
            <person name="Lipzen A."/>
            <person name="Lutzoni F."/>
            <person name="Magnuson J."/>
            <person name="Mondo S."/>
            <person name="Nolan M."/>
            <person name="Ohm R."/>
            <person name="Pangilinan J."/>
            <person name="Park H.-J."/>
            <person name="Ramirez L."/>
            <person name="Alfaro M."/>
            <person name="Sun H."/>
            <person name="Tritt A."/>
            <person name="Yoshinaga Y."/>
            <person name="Zwiers L.-H."/>
            <person name="Turgeon B."/>
            <person name="Goodwin S."/>
            <person name="Spatafora J."/>
            <person name="Crous P."/>
            <person name="Grigoriev I."/>
        </authorList>
    </citation>
    <scope>NUCLEOTIDE SEQUENCE</scope>
    <source>
        <strain evidence="1">ATCC 200398</strain>
    </source>
</reference>
<dbReference type="EMBL" id="MU003495">
    <property type="protein sequence ID" value="KAF2476108.1"/>
    <property type="molecule type" value="Genomic_DNA"/>
</dbReference>
<sequence length="646" mass="73297">MVYDWGDKEAECFRLYVQEKKSLDEVLQYWQQKGFTPSKRAFQTQFKRWGFPSKQNPAHKNPALIARVKQLWENNIMQKDMLEILQSEGFQINDRELVRVRLKFKWLLRESRATEHNHVHGPMENAPKKERRKVVSCGGDGFINELDNAILQKEDSSEEYSEEDLKVVESTTPSRTPPLQTHCGPEIEPEPAPLDPEELRRRQERLVQLQAESDERWRTRKRRRRTRGWAGLPADAPGEPPRFPSETTIDESKAYLSLSNKEYRQIREQFQVICEEHGVLKKTLAGPEKWGYIKDQLIRKNEHLSSVFQQDPEARQQNVQMSMPSNVKALSLDVICLDVTKRMRVLDNRMRIPEAKNALGLNPEETRQVRKTLVAKLKADHFTSRLEAGDERWNELKQTWIQESDLLSTLLAASAADPKHAEKTKAVDVLARDVMKRFRQENTKKDPSRKAEVNQGPGPGPAPASVVRVSNSLLGNRGRTPRSSAKPTNNDLLPIPTSSDLQIDPSLLLAANDPSVNPHSSSDSLQPQAHHNPYVLASQFYSGVPLPIYFRLHPHSSTTVPNKTVWLGILQGGTVAEIRNLATREHPGTVVVKIEGLIVHKMDHSERDILFTIDEDDELAAYLGHVGGGKATFIVLMAAAQGGVYV</sequence>
<dbReference type="Proteomes" id="UP000799755">
    <property type="component" value="Unassembled WGS sequence"/>
</dbReference>
<organism evidence="1 2">
    <name type="scientific">Lindgomyces ingoldianus</name>
    <dbReference type="NCBI Taxonomy" id="673940"/>
    <lineage>
        <taxon>Eukaryota</taxon>
        <taxon>Fungi</taxon>
        <taxon>Dikarya</taxon>
        <taxon>Ascomycota</taxon>
        <taxon>Pezizomycotina</taxon>
        <taxon>Dothideomycetes</taxon>
        <taxon>Pleosporomycetidae</taxon>
        <taxon>Pleosporales</taxon>
        <taxon>Lindgomycetaceae</taxon>
        <taxon>Lindgomyces</taxon>
    </lineage>
</organism>
<name>A0ACB6RBH9_9PLEO</name>
<evidence type="ECO:0000313" key="1">
    <source>
        <dbReference type="EMBL" id="KAF2476108.1"/>
    </source>
</evidence>